<evidence type="ECO:0000256" key="1">
    <source>
        <dbReference type="SAM" id="SignalP"/>
    </source>
</evidence>
<evidence type="ECO:0000313" key="4">
    <source>
        <dbReference type="Proteomes" id="UP000292939"/>
    </source>
</evidence>
<reference evidence="3 4" key="1">
    <citation type="submission" date="2018-07" db="EMBL/GenBank/DDBJ databases">
        <title>Exploring interactions and the metabolic potential of the ultra-small soil bacteria Hylemonella gracilis.</title>
        <authorList>
            <person name="Tyc O."/>
            <person name="Kulkarni P."/>
            <person name="Gawehns F."/>
            <person name="Hundscheid M."/>
            <person name="Zweers H."/>
            <person name="Garbeva P."/>
        </authorList>
    </citation>
    <scope>NUCLEOTIDE SEQUENCE [LARGE SCALE GENOMIC DNA]</scope>
    <source>
        <strain evidence="3 4">NS1</strain>
    </source>
</reference>
<protein>
    <submittedName>
        <fullName evidence="3">Phosphatase PAP2 family protein</fullName>
    </submittedName>
</protein>
<accession>A0A4P6UNK0</accession>
<sequence>MPLSSTHAFAQSFLVATGWSRWLACSALALALSASLAPSARADGCKGDGANGGILGMDRCDEYEAGGIFSRKNQLLIDTLVIGGTVSYALWEGNTSPNGRLAWQAVDSMATTAIVTEAMKRTFQRARPSEADNPNQWRQGTNHRSFPSGETALMAAFVTPLIIAGQAKADADPDGGVSPAWALVALPLYMARARVAAHGHWLSDVLTGGAVGAGMGYLSTQRETPLILLPTGDGVYVGLHYRF</sequence>
<dbReference type="OrthoDB" id="9088421at2"/>
<dbReference type="Pfam" id="PF01569">
    <property type="entry name" value="PAP2"/>
    <property type="match status" value="1"/>
</dbReference>
<name>A0A4P6UNK0_9BURK</name>
<evidence type="ECO:0000259" key="2">
    <source>
        <dbReference type="SMART" id="SM00014"/>
    </source>
</evidence>
<organism evidence="3 4">
    <name type="scientific">Hylemonella gracilis</name>
    <dbReference type="NCBI Taxonomy" id="80880"/>
    <lineage>
        <taxon>Bacteria</taxon>
        <taxon>Pseudomonadati</taxon>
        <taxon>Pseudomonadota</taxon>
        <taxon>Betaproteobacteria</taxon>
        <taxon>Burkholderiales</taxon>
        <taxon>Comamonadaceae</taxon>
        <taxon>Hylemonella</taxon>
    </lineage>
</organism>
<proteinExistence type="predicted"/>
<dbReference type="EMBL" id="CP031395">
    <property type="protein sequence ID" value="QBK06204.1"/>
    <property type="molecule type" value="Genomic_DNA"/>
</dbReference>
<dbReference type="AlphaFoldDB" id="A0A4P6UNK0"/>
<dbReference type="PANTHER" id="PTHR14969:SF13">
    <property type="entry name" value="AT30094P"/>
    <property type="match status" value="1"/>
</dbReference>
<dbReference type="KEGG" id="hgr:DW355_17110"/>
<dbReference type="InterPro" id="IPR036938">
    <property type="entry name" value="PAP2/HPO_sf"/>
</dbReference>
<gene>
    <name evidence="3" type="ORF">DW355_17110</name>
</gene>
<feature type="domain" description="Phosphatidic acid phosphatase type 2/haloperoxidase" evidence="2">
    <location>
        <begin position="98"/>
        <end position="220"/>
    </location>
</feature>
<evidence type="ECO:0000313" key="3">
    <source>
        <dbReference type="EMBL" id="QBK06204.1"/>
    </source>
</evidence>
<feature type="signal peptide" evidence="1">
    <location>
        <begin position="1"/>
        <end position="42"/>
    </location>
</feature>
<feature type="chain" id="PRO_5020576641" evidence="1">
    <location>
        <begin position="43"/>
        <end position="243"/>
    </location>
</feature>
<dbReference type="Gene3D" id="1.20.144.10">
    <property type="entry name" value="Phosphatidic acid phosphatase type 2/haloperoxidase"/>
    <property type="match status" value="1"/>
</dbReference>
<dbReference type="SUPFAM" id="SSF48317">
    <property type="entry name" value="Acid phosphatase/Vanadium-dependent haloperoxidase"/>
    <property type="match status" value="1"/>
</dbReference>
<dbReference type="InterPro" id="IPR000326">
    <property type="entry name" value="PAP2/HPO"/>
</dbReference>
<dbReference type="Proteomes" id="UP000292939">
    <property type="component" value="Chromosome"/>
</dbReference>
<keyword evidence="1" id="KW-0732">Signal</keyword>
<dbReference type="RefSeq" id="WP_131281924.1">
    <property type="nucleotide sequence ID" value="NZ_CP031395.1"/>
</dbReference>
<dbReference type="SMART" id="SM00014">
    <property type="entry name" value="acidPPc"/>
    <property type="match status" value="1"/>
</dbReference>
<dbReference type="PANTHER" id="PTHR14969">
    <property type="entry name" value="SPHINGOSINE-1-PHOSPHATE PHOSPHOHYDROLASE"/>
    <property type="match status" value="1"/>
</dbReference>